<dbReference type="InterPro" id="IPR015943">
    <property type="entry name" value="WD40/YVTN_repeat-like_dom_sf"/>
</dbReference>
<dbReference type="RefSeq" id="WP_079441839.1">
    <property type="nucleotide sequence ID" value="NZ_MZGT01000083.1"/>
</dbReference>
<organism evidence="2 3">
    <name type="scientific">Clostridium chromiireducens</name>
    <dbReference type="NCBI Taxonomy" id="225345"/>
    <lineage>
        <taxon>Bacteria</taxon>
        <taxon>Bacillati</taxon>
        <taxon>Bacillota</taxon>
        <taxon>Clostridia</taxon>
        <taxon>Eubacteriales</taxon>
        <taxon>Clostridiaceae</taxon>
        <taxon>Clostridium</taxon>
    </lineage>
</organism>
<dbReference type="SUPFAM" id="SSF51004">
    <property type="entry name" value="C-terminal (heme d1) domain of cytochrome cd1-nitrite reductase"/>
    <property type="match status" value="1"/>
</dbReference>
<comment type="similarity">
    <text evidence="1">Belongs to the cycloisomerase 2 family.</text>
</comment>
<name>A0A1V4ID44_9CLOT</name>
<protein>
    <submittedName>
        <fullName evidence="2">6-phosphogluconolactonase</fullName>
        <ecNumber evidence="2">3.1.1.31</ecNumber>
    </submittedName>
</protein>
<dbReference type="GO" id="GO:0005829">
    <property type="term" value="C:cytosol"/>
    <property type="evidence" value="ECO:0007669"/>
    <property type="project" value="TreeGrafter"/>
</dbReference>
<proteinExistence type="inferred from homology"/>
<dbReference type="PANTHER" id="PTHR30344:SF1">
    <property type="entry name" value="6-PHOSPHOGLUCONOLACTONASE"/>
    <property type="match status" value="1"/>
</dbReference>
<sequence>MIKKENVMTGFVGTYTKNKSKGIYTFNFNIESGNIEEVNLAYEIENPTYLIADKENQIIYSTCKINEKAGVSSFKYLSEQTDLHLINNNLSEEKPPCHVNIGNNKQMLISSNYHENKMIVYKTQDGLILNSPMIGSHSGSSMNPSRQEKPHIHCSMFTADEKYILSIDLGIDKMMVYTLEENNLIQRDDISFSFPAGSGPRHLTYLKTAPFYYVLSELTSEIFVFKYTPTSKVPFDNIQTLSSLHQKYKGEKSGAAIRIHENNKFLYTSDRGNNSLSLFIINELDGTLTFVDSFSCEGISPRDFQIDPTGRFLLCANENTDNISIFSIDPSLGTLAFVNSCSIPTPTCIEFI</sequence>
<dbReference type="AlphaFoldDB" id="A0A1V4ID44"/>
<evidence type="ECO:0000313" key="2">
    <source>
        <dbReference type="EMBL" id="OPJ57849.1"/>
    </source>
</evidence>
<dbReference type="InterPro" id="IPR050282">
    <property type="entry name" value="Cycloisomerase_2"/>
</dbReference>
<dbReference type="OrthoDB" id="9790815at2"/>
<dbReference type="Pfam" id="PF10282">
    <property type="entry name" value="Lactonase"/>
    <property type="match status" value="1"/>
</dbReference>
<comment type="caution">
    <text evidence="2">The sequence shown here is derived from an EMBL/GenBank/DDBJ whole genome shotgun (WGS) entry which is preliminary data.</text>
</comment>
<dbReference type="InterPro" id="IPR011048">
    <property type="entry name" value="Haem_d1_sf"/>
</dbReference>
<dbReference type="EMBL" id="MZGT01000083">
    <property type="protein sequence ID" value="OPJ57849.1"/>
    <property type="molecule type" value="Genomic_DNA"/>
</dbReference>
<gene>
    <name evidence="2" type="primary">pgl</name>
    <name evidence="2" type="ORF">CLCHR_42030</name>
</gene>
<dbReference type="GO" id="GO:0017057">
    <property type="term" value="F:6-phosphogluconolactonase activity"/>
    <property type="evidence" value="ECO:0007669"/>
    <property type="project" value="UniProtKB-EC"/>
</dbReference>
<dbReference type="Gene3D" id="2.130.10.10">
    <property type="entry name" value="YVTN repeat-like/Quinoprotein amine dehydrogenase"/>
    <property type="match status" value="1"/>
</dbReference>
<keyword evidence="2" id="KW-0378">Hydrolase</keyword>
<accession>A0A1V4ID44</accession>
<dbReference type="EC" id="3.1.1.31" evidence="2"/>
<dbReference type="InterPro" id="IPR019405">
    <property type="entry name" value="Lactonase_7-beta_prop"/>
</dbReference>
<keyword evidence="3" id="KW-1185">Reference proteome</keyword>
<reference evidence="2 3" key="1">
    <citation type="submission" date="2017-03" db="EMBL/GenBank/DDBJ databases">
        <title>Genome sequence of Clostridium chromiireducens DSM 23318.</title>
        <authorList>
            <person name="Poehlein A."/>
            <person name="Daniel R."/>
        </authorList>
    </citation>
    <scope>NUCLEOTIDE SEQUENCE [LARGE SCALE GENOMIC DNA]</scope>
    <source>
        <strain evidence="2 3">DSM 23318</strain>
    </source>
</reference>
<evidence type="ECO:0000313" key="3">
    <source>
        <dbReference type="Proteomes" id="UP000191056"/>
    </source>
</evidence>
<evidence type="ECO:0000256" key="1">
    <source>
        <dbReference type="ARBA" id="ARBA00005564"/>
    </source>
</evidence>
<dbReference type="PANTHER" id="PTHR30344">
    <property type="entry name" value="6-PHOSPHOGLUCONOLACTONASE-RELATED"/>
    <property type="match status" value="1"/>
</dbReference>
<dbReference type="Proteomes" id="UP000191056">
    <property type="component" value="Unassembled WGS sequence"/>
</dbReference>
<dbReference type="STRING" id="225345.CLCHR_42030"/>